<organism evidence="1 2">
    <name type="scientific">Vanilla planifolia</name>
    <name type="common">Vanilla</name>
    <dbReference type="NCBI Taxonomy" id="51239"/>
    <lineage>
        <taxon>Eukaryota</taxon>
        <taxon>Viridiplantae</taxon>
        <taxon>Streptophyta</taxon>
        <taxon>Embryophyta</taxon>
        <taxon>Tracheophyta</taxon>
        <taxon>Spermatophyta</taxon>
        <taxon>Magnoliopsida</taxon>
        <taxon>Liliopsida</taxon>
        <taxon>Asparagales</taxon>
        <taxon>Orchidaceae</taxon>
        <taxon>Vanilloideae</taxon>
        <taxon>Vanilleae</taxon>
        <taxon>Vanilla</taxon>
    </lineage>
</organism>
<protein>
    <submittedName>
        <fullName evidence="1">Uncharacterized protein</fullName>
    </submittedName>
</protein>
<dbReference type="AlphaFoldDB" id="A0A835U4G1"/>
<dbReference type="Proteomes" id="UP000639772">
    <property type="component" value="Unassembled WGS sequence"/>
</dbReference>
<reference evidence="1 2" key="1">
    <citation type="journal article" date="2020" name="Nat. Food">
        <title>A phased Vanilla planifolia genome enables genetic improvement of flavour and production.</title>
        <authorList>
            <person name="Hasing T."/>
            <person name="Tang H."/>
            <person name="Brym M."/>
            <person name="Khazi F."/>
            <person name="Huang T."/>
            <person name="Chambers A.H."/>
        </authorList>
    </citation>
    <scope>NUCLEOTIDE SEQUENCE [LARGE SCALE GENOMIC DNA]</scope>
    <source>
        <tissue evidence="1">Leaf</tissue>
    </source>
</reference>
<proteinExistence type="predicted"/>
<sequence length="55" mass="5980">MGRMMLSVVAREAARWVAEGWRGWGRGVAAMEDLPASGEALRSYAGNEDDRGGRI</sequence>
<name>A0A835U4G1_VANPL</name>
<dbReference type="EMBL" id="JADCNM010000375">
    <property type="protein sequence ID" value="KAG0447997.1"/>
    <property type="molecule type" value="Genomic_DNA"/>
</dbReference>
<evidence type="ECO:0000313" key="1">
    <source>
        <dbReference type="EMBL" id="KAG0447997.1"/>
    </source>
</evidence>
<gene>
    <name evidence="1" type="ORF">HPP92_028047</name>
</gene>
<evidence type="ECO:0000313" key="2">
    <source>
        <dbReference type="Proteomes" id="UP000639772"/>
    </source>
</evidence>
<comment type="caution">
    <text evidence="1">The sequence shown here is derived from an EMBL/GenBank/DDBJ whole genome shotgun (WGS) entry which is preliminary data.</text>
</comment>
<accession>A0A835U4G1</accession>